<evidence type="ECO:0000313" key="1">
    <source>
        <dbReference type="EMBL" id="SHK48542.1"/>
    </source>
</evidence>
<protein>
    <submittedName>
        <fullName evidence="1">ComK protein</fullName>
    </submittedName>
</protein>
<proteinExistence type="predicted"/>
<dbReference type="STRING" id="1121266.SAMN02745883_02152"/>
<dbReference type="Proteomes" id="UP000184082">
    <property type="component" value="Unassembled WGS sequence"/>
</dbReference>
<organism evidence="1 2">
    <name type="scientific">Caminicella sporogenes DSM 14501</name>
    <dbReference type="NCBI Taxonomy" id="1121266"/>
    <lineage>
        <taxon>Bacteria</taxon>
        <taxon>Bacillati</taxon>
        <taxon>Bacillota</taxon>
        <taxon>Clostridia</taxon>
        <taxon>Peptostreptococcales</taxon>
        <taxon>Caminicellaceae</taxon>
        <taxon>Caminicella</taxon>
    </lineage>
</organism>
<accession>A0A1M6SUZ5</accession>
<reference evidence="1 2" key="1">
    <citation type="submission" date="2016-11" db="EMBL/GenBank/DDBJ databases">
        <authorList>
            <person name="Jaros S."/>
            <person name="Januszkiewicz K."/>
            <person name="Wedrychowicz H."/>
        </authorList>
    </citation>
    <scope>NUCLEOTIDE SEQUENCE [LARGE SCALE GENOMIC DNA]</scope>
    <source>
        <strain evidence="1 2">DSM 14501</strain>
    </source>
</reference>
<name>A0A1M6SUZ5_9FIRM</name>
<keyword evidence="2" id="KW-1185">Reference proteome</keyword>
<dbReference type="AlphaFoldDB" id="A0A1M6SUZ5"/>
<dbReference type="EMBL" id="FRAJ01000021">
    <property type="protein sequence ID" value="SHK48542.1"/>
    <property type="molecule type" value="Genomic_DNA"/>
</dbReference>
<gene>
    <name evidence="1" type="ORF">SAMN02745883_02152</name>
</gene>
<dbReference type="RefSeq" id="WP_072968404.1">
    <property type="nucleotide sequence ID" value="NZ_FRAJ01000021.1"/>
</dbReference>
<sequence>MKFIEEISKKGVSCLLPIYKDEFGNITEIIDKSGETYTAYKTLKTVLKLICKYYGVDIKSVRQKYSKIINRKNIIPLPLSQDLILIPFKMRKPIFLKDGSYGYINIFSIENIYSKKGNTIIKLYNEKEITCISKLKTAREHYNNGKAILNDISFKSQYNPVLDINYLYEELNSPATKGDIAVLKKEIKEIKETLKQAEIK</sequence>
<evidence type="ECO:0000313" key="2">
    <source>
        <dbReference type="Proteomes" id="UP000184082"/>
    </source>
</evidence>